<dbReference type="InterPro" id="IPR000847">
    <property type="entry name" value="LysR_HTH_N"/>
</dbReference>
<evidence type="ECO:0000259" key="5">
    <source>
        <dbReference type="PROSITE" id="PS50931"/>
    </source>
</evidence>
<dbReference type="InterPro" id="IPR036388">
    <property type="entry name" value="WH-like_DNA-bd_sf"/>
</dbReference>
<evidence type="ECO:0000256" key="1">
    <source>
        <dbReference type="ARBA" id="ARBA00009437"/>
    </source>
</evidence>
<dbReference type="Proteomes" id="UP000005952">
    <property type="component" value="Chromosome"/>
</dbReference>
<dbReference type="Gene3D" id="1.10.10.10">
    <property type="entry name" value="Winged helix-like DNA-binding domain superfamily/Winged helix DNA-binding domain"/>
    <property type="match status" value="1"/>
</dbReference>
<dbReference type="HOGENOM" id="CLU_039613_6_4_5"/>
<dbReference type="GO" id="GO:0032993">
    <property type="term" value="C:protein-DNA complex"/>
    <property type="evidence" value="ECO:0007669"/>
    <property type="project" value="TreeGrafter"/>
</dbReference>
<dbReference type="GO" id="GO:0003677">
    <property type="term" value="F:DNA binding"/>
    <property type="evidence" value="ECO:0007669"/>
    <property type="project" value="UniProtKB-KW"/>
</dbReference>
<dbReference type="PROSITE" id="PS50931">
    <property type="entry name" value="HTH_LYSR"/>
    <property type="match status" value="1"/>
</dbReference>
<dbReference type="PANTHER" id="PTHR30346:SF0">
    <property type="entry name" value="HCA OPERON TRANSCRIPTIONAL ACTIVATOR HCAR"/>
    <property type="match status" value="1"/>
</dbReference>
<evidence type="ECO:0000256" key="4">
    <source>
        <dbReference type="ARBA" id="ARBA00023163"/>
    </source>
</evidence>
<keyword evidence="2" id="KW-0805">Transcription regulation</keyword>
<keyword evidence="4" id="KW-0804">Transcription</keyword>
<keyword evidence="3" id="KW-0238">DNA-binding</keyword>
<dbReference type="AlphaFoldDB" id="N0B113"/>
<dbReference type="Gene3D" id="3.40.190.10">
    <property type="entry name" value="Periplasmic binding protein-like II"/>
    <property type="match status" value="2"/>
</dbReference>
<dbReference type="SUPFAM" id="SSF53850">
    <property type="entry name" value="Periplasmic binding protein-like II"/>
    <property type="match status" value="1"/>
</dbReference>
<keyword evidence="7" id="KW-1185">Reference proteome</keyword>
<sequence>MHGVPNMEIRDLMYLDASATAGNFTRAAKSLGINTSTISRRVGRFEDELGLAVFERQHAGVRLTTGGKAVLPHIRRALAELDAIRRAGEQNGNGVVGEVRLAVRMPPIGEPLRDLLARWRDRHPDVVLTILELSEWEIQSAIRERRIDVALMTRHTLWPDAASAPLYRERVLAALPCRHPLIEREALDWVCLRKEMLLVQGWENSQSAREFYASLMGCGANFHTHAASKQCIFALVAAGFGITLATRSQSEVAFPGVAYRPISEDNAWVQVELVWSPEAEDPAVGRFVAFMRDEARSRRLF</sequence>
<organism evidence="6 7">
    <name type="scientific">Hyphomicrobium denitrificans 1NES1</name>
    <dbReference type="NCBI Taxonomy" id="670307"/>
    <lineage>
        <taxon>Bacteria</taxon>
        <taxon>Pseudomonadati</taxon>
        <taxon>Pseudomonadota</taxon>
        <taxon>Alphaproteobacteria</taxon>
        <taxon>Hyphomicrobiales</taxon>
        <taxon>Hyphomicrobiaceae</taxon>
        <taxon>Hyphomicrobium</taxon>
    </lineage>
</organism>
<proteinExistence type="inferred from homology"/>
<evidence type="ECO:0000256" key="3">
    <source>
        <dbReference type="ARBA" id="ARBA00023125"/>
    </source>
</evidence>
<dbReference type="SUPFAM" id="SSF46785">
    <property type="entry name" value="Winged helix' DNA-binding domain"/>
    <property type="match status" value="1"/>
</dbReference>
<reference evidence="6 7" key="1">
    <citation type="journal article" date="2013" name="Genome Announc.">
        <title>Genome sequences for three denitrifying bacterial strains isolated from a uranium- and nitrate-contaminated subsurface environment.</title>
        <authorList>
            <person name="Venkatramanan R."/>
            <person name="Prakash O."/>
            <person name="Woyke T."/>
            <person name="Chain P."/>
            <person name="Goodwin L.A."/>
            <person name="Watson D."/>
            <person name="Brooks S."/>
            <person name="Kostka J.E."/>
            <person name="Green S.J."/>
        </authorList>
    </citation>
    <scope>NUCLEOTIDE SEQUENCE [LARGE SCALE GENOMIC DNA]</scope>
    <source>
        <strain evidence="6 7">1NES1</strain>
    </source>
</reference>
<protein>
    <submittedName>
        <fullName evidence="6">Transcriptional regulator</fullName>
    </submittedName>
</protein>
<dbReference type="STRING" id="670307.HYPDE_27398"/>
<evidence type="ECO:0000313" key="7">
    <source>
        <dbReference type="Proteomes" id="UP000005952"/>
    </source>
</evidence>
<dbReference type="Pfam" id="PF00126">
    <property type="entry name" value="HTH_1"/>
    <property type="match status" value="1"/>
</dbReference>
<dbReference type="PANTHER" id="PTHR30346">
    <property type="entry name" value="TRANSCRIPTIONAL DUAL REGULATOR HCAR-RELATED"/>
    <property type="match status" value="1"/>
</dbReference>
<gene>
    <name evidence="6" type="ORF">HYPDE_27398</name>
</gene>
<dbReference type="KEGG" id="hdt:HYPDE_27398"/>
<evidence type="ECO:0000313" key="6">
    <source>
        <dbReference type="EMBL" id="AGK57159.1"/>
    </source>
</evidence>
<evidence type="ECO:0000256" key="2">
    <source>
        <dbReference type="ARBA" id="ARBA00023015"/>
    </source>
</evidence>
<name>N0B113_9HYPH</name>
<accession>N0B113</accession>
<dbReference type="InterPro" id="IPR036390">
    <property type="entry name" value="WH_DNA-bd_sf"/>
</dbReference>
<dbReference type="EMBL" id="CP005587">
    <property type="protein sequence ID" value="AGK57159.1"/>
    <property type="molecule type" value="Genomic_DNA"/>
</dbReference>
<dbReference type="eggNOG" id="COG0583">
    <property type="taxonomic scope" value="Bacteria"/>
</dbReference>
<dbReference type="InterPro" id="IPR005119">
    <property type="entry name" value="LysR_subst-bd"/>
</dbReference>
<dbReference type="CDD" id="cd08414">
    <property type="entry name" value="PBP2_LTTR_aromatics_like"/>
    <property type="match status" value="1"/>
</dbReference>
<feature type="domain" description="HTH lysR-type" evidence="5">
    <location>
        <begin position="7"/>
        <end position="64"/>
    </location>
</feature>
<comment type="similarity">
    <text evidence="1">Belongs to the LysR transcriptional regulatory family.</text>
</comment>
<dbReference type="Pfam" id="PF03466">
    <property type="entry name" value="LysR_substrate"/>
    <property type="match status" value="1"/>
</dbReference>
<dbReference type="GO" id="GO:0003700">
    <property type="term" value="F:DNA-binding transcription factor activity"/>
    <property type="evidence" value="ECO:0007669"/>
    <property type="project" value="InterPro"/>
</dbReference>